<keyword evidence="2" id="KW-0472">Membrane</keyword>
<keyword evidence="2" id="KW-1133">Transmembrane helix</keyword>
<sequence length="277" mass="30740">MRRVLLIGGLSLLLVMVTSSASYSHGEETHGELPVLLAEEEIPVVVGVDEKPGDTLHTDGLWWNERGEQVDLEEVLDLPTIVIPAYYHCPKSCSFLLASMAAAVRDLDLFPAMAYRVVAVSISDDEDATHAATAKTQYFKILGAGYPEEGWSFLVGDKESIDRLCASMGYRFTKKGPHSYIHPNVALAVAPRGKIIRYLYGPDFLTADLKKGMEEAAEGVPRISIHRVVTFCFDYDPKNRGYVLNVYRTMGTVTLTLAGLLFLYLVVAPTVRRSRRR</sequence>
<keyword evidence="2" id="KW-0812">Transmembrane</keyword>
<dbReference type="EMBL" id="AP024488">
    <property type="protein sequence ID" value="BCS96581.1"/>
    <property type="molecule type" value="Genomic_DNA"/>
</dbReference>
<evidence type="ECO:0000256" key="2">
    <source>
        <dbReference type="SAM" id="Phobius"/>
    </source>
</evidence>
<evidence type="ECO:0000313" key="5">
    <source>
        <dbReference type="Proteomes" id="UP001320148"/>
    </source>
</evidence>
<keyword evidence="3" id="KW-0732">Signal</keyword>
<dbReference type="SUPFAM" id="SSF52833">
    <property type="entry name" value="Thioredoxin-like"/>
    <property type="match status" value="1"/>
</dbReference>
<dbReference type="InterPro" id="IPR003782">
    <property type="entry name" value="SCO1/SenC"/>
</dbReference>
<organism evidence="4 5">
    <name type="scientific">Desulfoluna limicola</name>
    <dbReference type="NCBI Taxonomy" id="2810562"/>
    <lineage>
        <taxon>Bacteria</taxon>
        <taxon>Pseudomonadati</taxon>
        <taxon>Thermodesulfobacteriota</taxon>
        <taxon>Desulfobacteria</taxon>
        <taxon>Desulfobacterales</taxon>
        <taxon>Desulfolunaceae</taxon>
        <taxon>Desulfoluna</taxon>
    </lineage>
</organism>
<gene>
    <name evidence="4" type="primary">sco</name>
    <name evidence="4" type="ORF">DSLASN_22130</name>
</gene>
<name>A0ABM7PG58_9BACT</name>
<feature type="chain" id="PRO_5047361607" evidence="3">
    <location>
        <begin position="22"/>
        <end position="277"/>
    </location>
</feature>
<dbReference type="Gene3D" id="3.40.30.10">
    <property type="entry name" value="Glutaredoxin"/>
    <property type="match status" value="1"/>
</dbReference>
<evidence type="ECO:0000256" key="3">
    <source>
        <dbReference type="SAM" id="SignalP"/>
    </source>
</evidence>
<evidence type="ECO:0000256" key="1">
    <source>
        <dbReference type="ARBA" id="ARBA00010996"/>
    </source>
</evidence>
<accession>A0ABM7PG58</accession>
<feature type="transmembrane region" description="Helical" evidence="2">
    <location>
        <begin position="246"/>
        <end position="267"/>
    </location>
</feature>
<proteinExistence type="inferred from homology"/>
<evidence type="ECO:0000313" key="4">
    <source>
        <dbReference type="EMBL" id="BCS96581.1"/>
    </source>
</evidence>
<protein>
    <submittedName>
        <fullName evidence="4">Cytochrome-c oxidase</fullName>
    </submittedName>
</protein>
<dbReference type="Proteomes" id="UP001320148">
    <property type="component" value="Chromosome"/>
</dbReference>
<dbReference type="RefSeq" id="WP_236892885.1">
    <property type="nucleotide sequence ID" value="NZ_AP024488.1"/>
</dbReference>
<dbReference type="InterPro" id="IPR036249">
    <property type="entry name" value="Thioredoxin-like_sf"/>
</dbReference>
<reference evidence="4 5" key="1">
    <citation type="submission" date="2021-02" db="EMBL/GenBank/DDBJ databases">
        <title>Complete genome of Desulfoluna sp. strain ASN36.</title>
        <authorList>
            <person name="Takahashi A."/>
            <person name="Kojima H."/>
            <person name="Fukui M."/>
        </authorList>
    </citation>
    <scope>NUCLEOTIDE SEQUENCE [LARGE SCALE GENOMIC DNA]</scope>
    <source>
        <strain evidence="4 5">ASN36</strain>
    </source>
</reference>
<comment type="similarity">
    <text evidence="1">Belongs to the SCO1/2 family.</text>
</comment>
<dbReference type="Pfam" id="PF02630">
    <property type="entry name" value="SCO1-SenC"/>
    <property type="match status" value="1"/>
</dbReference>
<keyword evidence="5" id="KW-1185">Reference proteome</keyword>
<dbReference type="CDD" id="cd02968">
    <property type="entry name" value="SCO"/>
    <property type="match status" value="1"/>
</dbReference>
<feature type="signal peptide" evidence="3">
    <location>
        <begin position="1"/>
        <end position="21"/>
    </location>
</feature>